<dbReference type="EMBL" id="JAIQCV010000011">
    <property type="protein sequence ID" value="KAH1047579.1"/>
    <property type="molecule type" value="Genomic_DNA"/>
</dbReference>
<proteinExistence type="predicted"/>
<evidence type="ECO:0000313" key="2">
    <source>
        <dbReference type="Proteomes" id="UP000828251"/>
    </source>
</evidence>
<evidence type="ECO:0000313" key="1">
    <source>
        <dbReference type="EMBL" id="KAH1047579.1"/>
    </source>
</evidence>
<sequence>PKNSHATVAHTTTLQPPHDCVWCTAMSSSITRPCHRTQPSTRVATHPCGFKIM</sequence>
<gene>
    <name evidence="1" type="ORF">J1N35_038363</name>
</gene>
<dbReference type="Proteomes" id="UP000828251">
    <property type="component" value="Unassembled WGS sequence"/>
</dbReference>
<reference evidence="1 2" key="1">
    <citation type="journal article" date="2021" name="Plant Biotechnol. J.">
        <title>Multi-omics assisted identification of the key and species-specific regulatory components of drought-tolerant mechanisms in Gossypium stocksii.</title>
        <authorList>
            <person name="Yu D."/>
            <person name="Ke L."/>
            <person name="Zhang D."/>
            <person name="Wu Y."/>
            <person name="Sun Y."/>
            <person name="Mei J."/>
            <person name="Sun J."/>
            <person name="Sun Y."/>
        </authorList>
    </citation>
    <scope>NUCLEOTIDE SEQUENCE [LARGE SCALE GENOMIC DNA]</scope>
    <source>
        <strain evidence="2">cv. E1</strain>
        <tissue evidence="1">Leaf</tissue>
    </source>
</reference>
<accession>A0A9D3UNP3</accession>
<feature type="non-terminal residue" evidence="1">
    <location>
        <position position="53"/>
    </location>
</feature>
<dbReference type="AlphaFoldDB" id="A0A9D3UNP3"/>
<name>A0A9D3UNP3_9ROSI</name>
<keyword evidence="2" id="KW-1185">Reference proteome</keyword>
<comment type="caution">
    <text evidence="1">The sequence shown here is derived from an EMBL/GenBank/DDBJ whole genome shotgun (WGS) entry which is preliminary data.</text>
</comment>
<protein>
    <submittedName>
        <fullName evidence="1">Uncharacterized protein</fullName>
    </submittedName>
</protein>
<feature type="non-terminal residue" evidence="1">
    <location>
        <position position="1"/>
    </location>
</feature>
<organism evidence="1 2">
    <name type="scientific">Gossypium stocksii</name>
    <dbReference type="NCBI Taxonomy" id="47602"/>
    <lineage>
        <taxon>Eukaryota</taxon>
        <taxon>Viridiplantae</taxon>
        <taxon>Streptophyta</taxon>
        <taxon>Embryophyta</taxon>
        <taxon>Tracheophyta</taxon>
        <taxon>Spermatophyta</taxon>
        <taxon>Magnoliopsida</taxon>
        <taxon>eudicotyledons</taxon>
        <taxon>Gunneridae</taxon>
        <taxon>Pentapetalae</taxon>
        <taxon>rosids</taxon>
        <taxon>malvids</taxon>
        <taxon>Malvales</taxon>
        <taxon>Malvaceae</taxon>
        <taxon>Malvoideae</taxon>
        <taxon>Gossypium</taxon>
    </lineage>
</organism>